<dbReference type="Proteomes" id="UP000233551">
    <property type="component" value="Unassembled WGS sequence"/>
</dbReference>
<reference evidence="2 3" key="1">
    <citation type="submission" date="2017-11" db="EMBL/GenBank/DDBJ databases">
        <title>De-novo sequencing of pomegranate (Punica granatum L.) genome.</title>
        <authorList>
            <person name="Akparov Z."/>
            <person name="Amiraslanov A."/>
            <person name="Hajiyeva S."/>
            <person name="Abbasov M."/>
            <person name="Kaur K."/>
            <person name="Hamwieh A."/>
            <person name="Solovyev V."/>
            <person name="Salamov A."/>
            <person name="Braich B."/>
            <person name="Kosarev P."/>
            <person name="Mahmoud A."/>
            <person name="Hajiyev E."/>
            <person name="Babayeva S."/>
            <person name="Izzatullayeva V."/>
            <person name="Mammadov A."/>
            <person name="Mammadov A."/>
            <person name="Sharifova S."/>
            <person name="Ojaghi J."/>
            <person name="Eynullazada K."/>
            <person name="Bayramov B."/>
            <person name="Abdulazimova A."/>
            <person name="Shahmuradov I."/>
        </authorList>
    </citation>
    <scope>NUCLEOTIDE SEQUENCE [LARGE SCALE GENOMIC DNA]</scope>
    <source>
        <strain evidence="3">cv. AG2017</strain>
        <tissue evidence="2">Leaf</tissue>
    </source>
</reference>
<proteinExistence type="predicted"/>
<name>A0A2I0KA57_PUNGR</name>
<accession>A0A2I0KA57</accession>
<feature type="region of interest" description="Disordered" evidence="1">
    <location>
        <begin position="28"/>
        <end position="100"/>
    </location>
</feature>
<protein>
    <submittedName>
        <fullName evidence="2">Uncharacterized protein</fullName>
    </submittedName>
</protein>
<dbReference type="AlphaFoldDB" id="A0A2I0KA57"/>
<comment type="caution">
    <text evidence="2">The sequence shown here is derived from an EMBL/GenBank/DDBJ whole genome shotgun (WGS) entry which is preliminary data.</text>
</comment>
<evidence type="ECO:0000256" key="1">
    <source>
        <dbReference type="SAM" id="MobiDB-lite"/>
    </source>
</evidence>
<evidence type="ECO:0000313" key="3">
    <source>
        <dbReference type="Proteomes" id="UP000233551"/>
    </source>
</evidence>
<keyword evidence="3" id="KW-1185">Reference proteome</keyword>
<evidence type="ECO:0000313" key="2">
    <source>
        <dbReference type="EMBL" id="PKI65417.1"/>
    </source>
</evidence>
<dbReference type="EMBL" id="PGOL01000751">
    <property type="protein sequence ID" value="PKI65417.1"/>
    <property type="molecule type" value="Genomic_DNA"/>
</dbReference>
<feature type="compositionally biased region" description="Acidic residues" evidence="1">
    <location>
        <begin position="63"/>
        <end position="90"/>
    </location>
</feature>
<gene>
    <name evidence="2" type="ORF">CRG98_014156</name>
</gene>
<sequence length="120" mass="13677">MNTDLKMISMTELGLKFELVVVYTEGDRMEDGDDEGDGDFDIETHGIRDDIDDNAMEARETGDCEEDDTDDDVCEAEDGEEEETDRDDFDIGGYEGVSDEDNDELIQIREKRKAFKMQTN</sequence>
<feature type="compositionally biased region" description="Acidic residues" evidence="1">
    <location>
        <begin position="28"/>
        <end position="41"/>
    </location>
</feature>
<organism evidence="2 3">
    <name type="scientific">Punica granatum</name>
    <name type="common">Pomegranate</name>
    <dbReference type="NCBI Taxonomy" id="22663"/>
    <lineage>
        <taxon>Eukaryota</taxon>
        <taxon>Viridiplantae</taxon>
        <taxon>Streptophyta</taxon>
        <taxon>Embryophyta</taxon>
        <taxon>Tracheophyta</taxon>
        <taxon>Spermatophyta</taxon>
        <taxon>Magnoliopsida</taxon>
        <taxon>eudicotyledons</taxon>
        <taxon>Gunneridae</taxon>
        <taxon>Pentapetalae</taxon>
        <taxon>rosids</taxon>
        <taxon>malvids</taxon>
        <taxon>Myrtales</taxon>
        <taxon>Lythraceae</taxon>
        <taxon>Punica</taxon>
    </lineage>
</organism>